<keyword evidence="1" id="KW-0472">Membrane</keyword>
<name>A0ABX5HNU1_9GAMM</name>
<keyword evidence="1" id="KW-0812">Transmembrane</keyword>
<dbReference type="Pfam" id="PF19744">
    <property type="entry name" value="DUF6232"/>
    <property type="match status" value="1"/>
</dbReference>
<dbReference type="EMBL" id="PYSG01000003">
    <property type="protein sequence ID" value="PTA48375.1"/>
    <property type="molecule type" value="Genomic_DNA"/>
</dbReference>
<sequence>MEEKVFFNQGNVSVSNSRFIVSGQTYAISNVTSVKSGIISASKGAAVFLIFIGLCCFLGGFIVKIIGVIFLALGVFSWKGAKDKYTVILNTSAGENKALMSEDKSYIESVITALNNAIISRG</sequence>
<dbReference type="InterPro" id="IPR045629">
    <property type="entry name" value="DUF6232"/>
</dbReference>
<evidence type="ECO:0000313" key="2">
    <source>
        <dbReference type="EMBL" id="PTA48375.1"/>
    </source>
</evidence>
<proteinExistence type="predicted"/>
<reference evidence="2 3" key="1">
    <citation type="submission" date="2018-04" db="EMBL/GenBank/DDBJ databases">
        <title>Genomic sequence of a freshwater isolate of Shewanella morhuae.</title>
        <authorList>
            <person name="Castillo D.E."/>
            <person name="Gram L."/>
        </authorList>
    </citation>
    <scope>NUCLEOTIDE SEQUENCE [LARGE SCALE GENOMIC DNA]</scope>
    <source>
        <strain evidence="2 3">CW7</strain>
    </source>
</reference>
<dbReference type="Proteomes" id="UP000240506">
    <property type="component" value="Unassembled WGS sequence"/>
</dbReference>
<comment type="caution">
    <text evidence="2">The sequence shown here is derived from an EMBL/GenBank/DDBJ whole genome shotgun (WGS) entry which is preliminary data.</text>
</comment>
<evidence type="ECO:0000313" key="3">
    <source>
        <dbReference type="Proteomes" id="UP000240506"/>
    </source>
</evidence>
<dbReference type="RefSeq" id="WP_107884230.1">
    <property type="nucleotide sequence ID" value="NZ_PYSG01000003.1"/>
</dbReference>
<keyword evidence="1" id="KW-1133">Transmembrane helix</keyword>
<keyword evidence="3" id="KW-1185">Reference proteome</keyword>
<protein>
    <submittedName>
        <fullName evidence="2">QacE</fullName>
    </submittedName>
</protein>
<organism evidence="2 3">
    <name type="scientific">Shewanella morhuae</name>
    <dbReference type="NCBI Taxonomy" id="365591"/>
    <lineage>
        <taxon>Bacteria</taxon>
        <taxon>Pseudomonadati</taxon>
        <taxon>Pseudomonadota</taxon>
        <taxon>Gammaproteobacteria</taxon>
        <taxon>Alteromonadales</taxon>
        <taxon>Shewanellaceae</taxon>
        <taxon>Shewanella</taxon>
    </lineage>
</organism>
<gene>
    <name evidence="2" type="ORF">C9I43_14790</name>
</gene>
<accession>A0ABX5HNU1</accession>
<feature type="transmembrane region" description="Helical" evidence="1">
    <location>
        <begin position="45"/>
        <end position="76"/>
    </location>
</feature>
<evidence type="ECO:0000256" key="1">
    <source>
        <dbReference type="SAM" id="Phobius"/>
    </source>
</evidence>